<organism evidence="1 2">
    <name type="scientific">Puccinia sorghi</name>
    <dbReference type="NCBI Taxonomy" id="27349"/>
    <lineage>
        <taxon>Eukaryota</taxon>
        <taxon>Fungi</taxon>
        <taxon>Dikarya</taxon>
        <taxon>Basidiomycota</taxon>
        <taxon>Pucciniomycotina</taxon>
        <taxon>Pucciniomycetes</taxon>
        <taxon>Pucciniales</taxon>
        <taxon>Pucciniaceae</taxon>
        <taxon>Puccinia</taxon>
    </lineage>
</organism>
<evidence type="ECO:0000313" key="1">
    <source>
        <dbReference type="EMBL" id="KNZ51258.1"/>
    </source>
</evidence>
<proteinExistence type="predicted"/>
<keyword evidence="2" id="KW-1185">Reference proteome</keyword>
<accession>A0A0L6URT0</accession>
<dbReference type="Proteomes" id="UP000037035">
    <property type="component" value="Unassembled WGS sequence"/>
</dbReference>
<dbReference type="VEuPathDB" id="FungiDB:VP01_401g2"/>
<comment type="caution">
    <text evidence="1">The sequence shown here is derived from an EMBL/GenBank/DDBJ whole genome shotgun (WGS) entry which is preliminary data.</text>
</comment>
<sequence>MVCNVQSRRALRCSPSGVSTIIFFFLFFQNSYFISFEHRSVVLNLVKFKQVTLMGEISESGYVYHELLNADFTKAKGVGEDEFCLFLNSLGLQLSGKAIIIG</sequence>
<name>A0A0L6URT0_9BASI</name>
<dbReference type="AlphaFoldDB" id="A0A0L6URT0"/>
<dbReference type="EMBL" id="LAVV01009080">
    <property type="protein sequence ID" value="KNZ51258.1"/>
    <property type="molecule type" value="Genomic_DNA"/>
</dbReference>
<evidence type="ECO:0000313" key="2">
    <source>
        <dbReference type="Proteomes" id="UP000037035"/>
    </source>
</evidence>
<reference evidence="1 2" key="1">
    <citation type="submission" date="2015-08" db="EMBL/GenBank/DDBJ databases">
        <title>Next Generation Sequencing and Analysis of the Genome of Puccinia sorghi L Schw, the Causal Agent of Maize Common Rust.</title>
        <authorList>
            <person name="Rochi L."/>
            <person name="Burguener G."/>
            <person name="Darino M."/>
            <person name="Turjanski A."/>
            <person name="Kreff E."/>
            <person name="Dieguez M.J."/>
            <person name="Sacco F."/>
        </authorList>
    </citation>
    <scope>NUCLEOTIDE SEQUENCE [LARGE SCALE GENOMIC DNA]</scope>
    <source>
        <strain evidence="1 2">RO10H11247</strain>
    </source>
</reference>
<gene>
    <name evidence="1" type="ORF">VP01_401g2</name>
</gene>
<protein>
    <submittedName>
        <fullName evidence="1">Uncharacterized protein</fullName>
    </submittedName>
</protein>